<gene>
    <name evidence="2" type="ORF">HCDG_05326</name>
</gene>
<evidence type="ECO:0008006" key="4">
    <source>
        <dbReference type="Google" id="ProtNLM"/>
    </source>
</evidence>
<sequence>MTSQHTTATTEQPDPRTGTAAGYPTCTQRLDELNAQICEDSSVVSRPGQETAAEPPPARTMGDKGNKWPGSDDEAPLRLEIKGYYKGKNMLKFKDYKDRILWMMVTGTRSHFGQENSRKRKDAIRHMICKYYGFYRTEDRKINDAKPYLDARVKQKWLNFVAAYEKCDGATPLTFDDMLSHLEMQINDPENRRRMASQRFQDAYQKEWQSIREFSKYLEDWEYYLPAYTEEQRMDNLRSKVLPEIRKELLQYPQYPQDYDELLRRVQTIEENMPERRRAIRKGKPVRFTGNRYNPNKPNNRQNERWLQGDRM</sequence>
<evidence type="ECO:0000256" key="1">
    <source>
        <dbReference type="SAM" id="MobiDB-lite"/>
    </source>
</evidence>
<dbReference type="AlphaFoldDB" id="C6HFY6"/>
<name>C6HFY6_AJECH</name>
<accession>C6HFY6</accession>
<dbReference type="Proteomes" id="UP000002624">
    <property type="component" value="Unassembled WGS sequence"/>
</dbReference>
<evidence type="ECO:0000313" key="2">
    <source>
        <dbReference type="EMBL" id="EER40737.1"/>
    </source>
</evidence>
<dbReference type="OMA" id="LNAQICE"/>
<protein>
    <recommendedName>
        <fullName evidence="4">Retrotransposon gag domain-containing protein</fullName>
    </recommendedName>
</protein>
<feature type="compositionally biased region" description="Basic and acidic residues" evidence="1">
    <location>
        <begin position="302"/>
        <end position="312"/>
    </location>
</feature>
<evidence type="ECO:0000313" key="3">
    <source>
        <dbReference type="Proteomes" id="UP000002624"/>
    </source>
</evidence>
<dbReference type="HOGENOM" id="CLU_077439_0_0_1"/>
<proteinExistence type="predicted"/>
<feature type="region of interest" description="Disordered" evidence="1">
    <location>
        <begin position="37"/>
        <end position="73"/>
    </location>
</feature>
<feature type="region of interest" description="Disordered" evidence="1">
    <location>
        <begin position="1"/>
        <end position="25"/>
    </location>
</feature>
<reference evidence="3" key="1">
    <citation type="submission" date="2009-05" db="EMBL/GenBank/DDBJ databases">
        <title>The genome sequence of Ajellomyces capsulatus strain H143.</title>
        <authorList>
            <person name="Champion M."/>
            <person name="Cuomo C.A."/>
            <person name="Ma L.-J."/>
            <person name="Henn M.R."/>
            <person name="Sil A."/>
            <person name="Goldman B."/>
            <person name="Young S.K."/>
            <person name="Kodira C.D."/>
            <person name="Zeng Q."/>
            <person name="Koehrsen M."/>
            <person name="Alvarado L."/>
            <person name="Berlin A.M."/>
            <person name="Borenstein D."/>
            <person name="Chen Z."/>
            <person name="Engels R."/>
            <person name="Freedman E."/>
            <person name="Gellesch M."/>
            <person name="Goldberg J."/>
            <person name="Griggs A."/>
            <person name="Gujja S."/>
            <person name="Heiman D.I."/>
            <person name="Hepburn T.A."/>
            <person name="Howarth C."/>
            <person name="Jen D."/>
            <person name="Larson L."/>
            <person name="Lewis B."/>
            <person name="Mehta T."/>
            <person name="Park D."/>
            <person name="Pearson M."/>
            <person name="Roberts A."/>
            <person name="Saif S."/>
            <person name="Shea T.D."/>
            <person name="Shenoy N."/>
            <person name="Sisk P."/>
            <person name="Stolte C."/>
            <person name="Sykes S."/>
            <person name="Walk T."/>
            <person name="White J."/>
            <person name="Yandava C."/>
            <person name="Klein B."/>
            <person name="McEwen J.G."/>
            <person name="Puccia R."/>
            <person name="Goldman G.H."/>
            <person name="Felipe M.S."/>
            <person name="Nino-Vega G."/>
            <person name="San-Blas G."/>
            <person name="Taylor J.W."/>
            <person name="Mendoza L."/>
            <person name="Galagan J.E."/>
            <person name="Nusbaum C."/>
            <person name="Birren B.W."/>
        </authorList>
    </citation>
    <scope>NUCLEOTIDE SEQUENCE [LARGE SCALE GENOMIC DNA]</scope>
    <source>
        <strain evidence="3">H143</strain>
    </source>
</reference>
<organism evidence="2 3">
    <name type="scientific">Ajellomyces capsulatus (strain H143)</name>
    <name type="common">Darling's disease fungus</name>
    <name type="synonym">Histoplasma capsulatum</name>
    <dbReference type="NCBI Taxonomy" id="544712"/>
    <lineage>
        <taxon>Eukaryota</taxon>
        <taxon>Fungi</taxon>
        <taxon>Dikarya</taxon>
        <taxon>Ascomycota</taxon>
        <taxon>Pezizomycotina</taxon>
        <taxon>Eurotiomycetes</taxon>
        <taxon>Eurotiomycetidae</taxon>
        <taxon>Onygenales</taxon>
        <taxon>Ajellomycetaceae</taxon>
        <taxon>Histoplasma</taxon>
    </lineage>
</organism>
<dbReference type="OrthoDB" id="4187428at2759"/>
<dbReference type="VEuPathDB" id="FungiDB:HCDG_05326"/>
<feature type="compositionally biased region" description="Polar residues" evidence="1">
    <location>
        <begin position="1"/>
        <end position="12"/>
    </location>
</feature>
<dbReference type="EMBL" id="GG692425">
    <property type="protein sequence ID" value="EER40737.1"/>
    <property type="molecule type" value="Genomic_DNA"/>
</dbReference>
<feature type="compositionally biased region" description="Polar residues" evidence="1">
    <location>
        <begin position="291"/>
        <end position="301"/>
    </location>
</feature>
<feature type="region of interest" description="Disordered" evidence="1">
    <location>
        <begin position="286"/>
        <end position="312"/>
    </location>
</feature>
<dbReference type="STRING" id="544712.C6HFY6"/>